<evidence type="ECO:0000256" key="1">
    <source>
        <dbReference type="SAM" id="SignalP"/>
    </source>
</evidence>
<dbReference type="InterPro" id="IPR006311">
    <property type="entry name" value="TAT_signal"/>
</dbReference>
<keyword evidence="1" id="KW-0732">Signal</keyword>
<dbReference type="EMBL" id="CP108341">
    <property type="protein sequence ID" value="WTW28662.1"/>
    <property type="molecule type" value="Genomic_DNA"/>
</dbReference>
<organism evidence="2 3">
    <name type="scientific">Streptomyces purpurascens</name>
    <dbReference type="NCBI Taxonomy" id="1924"/>
    <lineage>
        <taxon>Bacteria</taxon>
        <taxon>Bacillati</taxon>
        <taxon>Actinomycetota</taxon>
        <taxon>Actinomycetes</taxon>
        <taxon>Kitasatosporales</taxon>
        <taxon>Streptomycetaceae</taxon>
        <taxon>Streptomyces</taxon>
    </lineage>
</organism>
<evidence type="ECO:0008006" key="4">
    <source>
        <dbReference type="Google" id="ProtNLM"/>
    </source>
</evidence>
<dbReference type="PROSITE" id="PS51318">
    <property type="entry name" value="TAT"/>
    <property type="match status" value="1"/>
</dbReference>
<feature type="signal peptide" evidence="1">
    <location>
        <begin position="1"/>
        <end position="37"/>
    </location>
</feature>
<name>A0ABZ1MM80_STREF</name>
<sequence length="190" mass="21292">MKNGEGMARRPLIRTLAGVSVLVTATLTAPMAPTASAAPGGRVCMVVANKAVGGLGHVGWLARAEDGRRFYYGAQDWNKPETHWAHGPALWENAIKDLQEHRAKIRGMPYDWYRCKNTPDGSGRNALAEFNKRKHEPYHKLWSNCLTRSVSAFKGYSLALNNLPSGKADPPNDYFSYTLDDYRWAKMRRL</sequence>
<dbReference type="Proteomes" id="UP001621512">
    <property type="component" value="Chromosome"/>
</dbReference>
<accession>A0ABZ1MM80</accession>
<reference evidence="2 3" key="1">
    <citation type="submission" date="2022-10" db="EMBL/GenBank/DDBJ databases">
        <title>The complete genomes of actinobacterial strains from the NBC collection.</title>
        <authorList>
            <person name="Joergensen T.S."/>
            <person name="Alvarez Arevalo M."/>
            <person name="Sterndorff E.B."/>
            <person name="Faurdal D."/>
            <person name="Vuksanovic O."/>
            <person name="Mourched A.-S."/>
            <person name="Charusanti P."/>
            <person name="Shaw S."/>
            <person name="Blin K."/>
            <person name="Weber T."/>
        </authorList>
    </citation>
    <scope>NUCLEOTIDE SEQUENCE [LARGE SCALE GENOMIC DNA]</scope>
    <source>
        <strain evidence="2 3">NBC_00017</strain>
    </source>
</reference>
<feature type="chain" id="PRO_5046488637" description="Tat pathway signal protein" evidence="1">
    <location>
        <begin position="38"/>
        <end position="190"/>
    </location>
</feature>
<gene>
    <name evidence="2" type="ORF">OHU35_22615</name>
</gene>
<dbReference type="RefSeq" id="WP_189725640.1">
    <property type="nucleotide sequence ID" value="NZ_BMUK01000008.1"/>
</dbReference>
<evidence type="ECO:0000313" key="3">
    <source>
        <dbReference type="Proteomes" id="UP001621512"/>
    </source>
</evidence>
<protein>
    <recommendedName>
        <fullName evidence="4">Tat pathway signal protein</fullName>
    </recommendedName>
</protein>
<keyword evidence="3" id="KW-1185">Reference proteome</keyword>
<evidence type="ECO:0000313" key="2">
    <source>
        <dbReference type="EMBL" id="WTW28662.1"/>
    </source>
</evidence>
<proteinExistence type="predicted"/>